<dbReference type="PANTHER" id="PTHR43651">
    <property type="entry name" value="1,4-ALPHA-GLUCAN-BRANCHING ENZYME"/>
    <property type="match status" value="1"/>
</dbReference>
<dbReference type="Pfam" id="PF02806">
    <property type="entry name" value="Alpha-amylase_C"/>
    <property type="match status" value="1"/>
</dbReference>
<evidence type="ECO:0000256" key="3">
    <source>
        <dbReference type="ARBA" id="ARBA00004964"/>
    </source>
</evidence>
<evidence type="ECO:0000256" key="12">
    <source>
        <dbReference type="SAM" id="MobiDB-lite"/>
    </source>
</evidence>
<comment type="pathway">
    <text evidence="3 10">Glycan biosynthesis; glycogen biosynthesis.</text>
</comment>
<feature type="region of interest" description="Disordered" evidence="12">
    <location>
        <begin position="643"/>
        <end position="665"/>
    </location>
</feature>
<keyword evidence="5 10" id="KW-0321">Glycogen metabolism</keyword>
<organism evidence="14 15">
    <name type="scientific">Kaistella carnis</name>
    <dbReference type="NCBI Taxonomy" id="1241979"/>
    <lineage>
        <taxon>Bacteria</taxon>
        <taxon>Pseudomonadati</taxon>
        <taxon>Bacteroidota</taxon>
        <taxon>Flavobacteriia</taxon>
        <taxon>Flavobacteriales</taxon>
        <taxon>Weeksellaceae</taxon>
        <taxon>Chryseobacterium group</taxon>
        <taxon>Kaistella</taxon>
    </lineage>
</organism>
<dbReference type="FunFam" id="3.20.20.80:FF:000003">
    <property type="entry name" value="1,4-alpha-glucan branching enzyme GlgB"/>
    <property type="match status" value="1"/>
</dbReference>
<dbReference type="Gene3D" id="3.20.20.80">
    <property type="entry name" value="Glycosidases"/>
    <property type="match status" value="1"/>
</dbReference>
<dbReference type="SUPFAM" id="SSF51011">
    <property type="entry name" value="Glycosyl hydrolase domain"/>
    <property type="match status" value="1"/>
</dbReference>
<keyword evidence="6 10" id="KW-0328">Glycosyltransferase</keyword>
<comment type="subunit">
    <text evidence="10">Monomer.</text>
</comment>
<dbReference type="InterPro" id="IPR006407">
    <property type="entry name" value="GlgB"/>
</dbReference>
<protein>
    <recommendedName>
        <fullName evidence="10">1,4-alpha-glucan branching enzyme GlgB</fullName>
        <ecNumber evidence="10">2.4.1.18</ecNumber>
    </recommendedName>
    <alternativeName>
        <fullName evidence="10">1,4-alpha-D-glucan:1,4-alpha-D-glucan 6-glucosyl-transferase</fullName>
    </alternativeName>
    <alternativeName>
        <fullName evidence="10">Alpha-(1-&gt;4)-glucan branching enzyme</fullName>
    </alternativeName>
    <alternativeName>
        <fullName evidence="10">Glycogen branching enzyme</fullName>
        <shortName evidence="10">BE</shortName>
    </alternativeName>
</protein>
<dbReference type="Proteomes" id="UP000270185">
    <property type="component" value="Chromosome"/>
</dbReference>
<dbReference type="EC" id="2.4.1.18" evidence="10"/>
<evidence type="ECO:0000256" key="4">
    <source>
        <dbReference type="ARBA" id="ARBA00009000"/>
    </source>
</evidence>
<dbReference type="NCBIfam" id="TIGR01515">
    <property type="entry name" value="branching_enzym"/>
    <property type="match status" value="1"/>
</dbReference>
<comment type="function">
    <text evidence="2 10">Catalyzes the formation of the alpha-1,6-glucosidic linkages in glycogen by scission of a 1,4-alpha-linked oligosaccharide from growing alpha-1,4-glucan chains and the subsequent attachment of the oligosaccharide to the alpha-1,6 position.</text>
</comment>
<evidence type="ECO:0000256" key="5">
    <source>
        <dbReference type="ARBA" id="ARBA00022600"/>
    </source>
</evidence>
<evidence type="ECO:0000313" key="15">
    <source>
        <dbReference type="Proteomes" id="UP000270185"/>
    </source>
</evidence>
<dbReference type="GO" id="GO:0004553">
    <property type="term" value="F:hydrolase activity, hydrolyzing O-glycosyl compounds"/>
    <property type="evidence" value="ECO:0007669"/>
    <property type="project" value="InterPro"/>
</dbReference>
<evidence type="ECO:0000313" key="14">
    <source>
        <dbReference type="EMBL" id="AZI31721.1"/>
    </source>
</evidence>
<evidence type="ECO:0000256" key="11">
    <source>
        <dbReference type="PIRSR" id="PIRSR000463-1"/>
    </source>
</evidence>
<dbReference type="InterPro" id="IPR006048">
    <property type="entry name" value="A-amylase/branching_C"/>
</dbReference>
<dbReference type="UniPathway" id="UPA00164"/>
<dbReference type="InterPro" id="IPR013780">
    <property type="entry name" value="Glyco_hydro_b"/>
</dbReference>
<dbReference type="Pfam" id="PF00128">
    <property type="entry name" value="Alpha-amylase"/>
    <property type="match status" value="2"/>
</dbReference>
<dbReference type="KEGG" id="ccas:EIB73_00395"/>
<evidence type="ECO:0000256" key="10">
    <source>
        <dbReference type="HAMAP-Rule" id="MF_00685"/>
    </source>
</evidence>
<dbReference type="GO" id="GO:0003844">
    <property type="term" value="F:1,4-alpha-glucan branching enzyme activity"/>
    <property type="evidence" value="ECO:0007669"/>
    <property type="project" value="UniProtKB-UniRule"/>
</dbReference>
<dbReference type="EMBL" id="CP034159">
    <property type="protein sequence ID" value="AZI31721.1"/>
    <property type="molecule type" value="Genomic_DNA"/>
</dbReference>
<dbReference type="Pfam" id="PF02922">
    <property type="entry name" value="CBM_48"/>
    <property type="match status" value="1"/>
</dbReference>
<dbReference type="GO" id="GO:0005829">
    <property type="term" value="C:cytosol"/>
    <property type="evidence" value="ECO:0007669"/>
    <property type="project" value="TreeGrafter"/>
</dbReference>
<keyword evidence="8 10" id="KW-0320">Glycogen biosynthesis</keyword>
<feature type="active site" description="Proton donor" evidence="10 11">
    <location>
        <position position="368"/>
    </location>
</feature>
<dbReference type="GO" id="GO:0043169">
    <property type="term" value="F:cation binding"/>
    <property type="evidence" value="ECO:0007669"/>
    <property type="project" value="InterPro"/>
</dbReference>
<accession>A0A3G8XSU2</accession>
<dbReference type="InterPro" id="IPR013783">
    <property type="entry name" value="Ig-like_fold"/>
</dbReference>
<proteinExistence type="inferred from homology"/>
<dbReference type="NCBIfam" id="NF003811">
    <property type="entry name" value="PRK05402.1"/>
    <property type="match status" value="1"/>
</dbReference>
<evidence type="ECO:0000256" key="8">
    <source>
        <dbReference type="ARBA" id="ARBA00023056"/>
    </source>
</evidence>
<name>A0A3G8XSU2_9FLAO</name>
<dbReference type="SUPFAM" id="SSF51445">
    <property type="entry name" value="(Trans)glycosidases"/>
    <property type="match status" value="1"/>
</dbReference>
<dbReference type="FunFam" id="2.60.40.1180:FF:000002">
    <property type="entry name" value="1,4-alpha-glucan branching enzyme GlgB"/>
    <property type="match status" value="1"/>
</dbReference>
<evidence type="ECO:0000256" key="2">
    <source>
        <dbReference type="ARBA" id="ARBA00002953"/>
    </source>
</evidence>
<dbReference type="Gene3D" id="2.60.40.10">
    <property type="entry name" value="Immunoglobulins"/>
    <property type="match status" value="1"/>
</dbReference>
<feature type="active site" description="Nucleophile" evidence="10 11">
    <location>
        <position position="315"/>
    </location>
</feature>
<comment type="similarity">
    <text evidence="4 10">Belongs to the glycosyl hydrolase 13 family. GlgB subfamily.</text>
</comment>
<dbReference type="InterPro" id="IPR044143">
    <property type="entry name" value="GlgB_N_E_set_prok"/>
</dbReference>
<comment type="catalytic activity">
    <reaction evidence="1 10">
        <text>Transfers a segment of a (1-&gt;4)-alpha-D-glucan chain to a primary hydroxy group in a similar glucan chain.</text>
        <dbReference type="EC" id="2.4.1.18"/>
    </reaction>
</comment>
<keyword evidence="15" id="KW-1185">Reference proteome</keyword>
<dbReference type="SUPFAM" id="SSF81296">
    <property type="entry name" value="E set domains"/>
    <property type="match status" value="1"/>
</dbReference>
<dbReference type="AlphaFoldDB" id="A0A3G8XSU2"/>
<evidence type="ECO:0000256" key="7">
    <source>
        <dbReference type="ARBA" id="ARBA00022679"/>
    </source>
</evidence>
<dbReference type="CDD" id="cd11322">
    <property type="entry name" value="AmyAc_Glg_BE"/>
    <property type="match status" value="1"/>
</dbReference>
<dbReference type="InterPro" id="IPR004193">
    <property type="entry name" value="Glyco_hydro_13_N"/>
</dbReference>
<dbReference type="RefSeq" id="WP_125021549.1">
    <property type="nucleotide sequence ID" value="NZ_CP034159.1"/>
</dbReference>
<dbReference type="InterPro" id="IPR006047">
    <property type="entry name" value="GH13_cat_dom"/>
</dbReference>
<dbReference type="InterPro" id="IPR037439">
    <property type="entry name" value="Branching_enzy"/>
</dbReference>
<evidence type="ECO:0000256" key="1">
    <source>
        <dbReference type="ARBA" id="ARBA00000826"/>
    </source>
</evidence>
<evidence type="ECO:0000259" key="13">
    <source>
        <dbReference type="SMART" id="SM00642"/>
    </source>
</evidence>
<dbReference type="HAMAP" id="MF_00685">
    <property type="entry name" value="GlgB"/>
    <property type="match status" value="1"/>
</dbReference>
<dbReference type="Gene3D" id="2.60.40.1180">
    <property type="entry name" value="Golgi alpha-mannosidase II"/>
    <property type="match status" value="1"/>
</dbReference>
<keyword evidence="7 10" id="KW-0808">Transferase</keyword>
<dbReference type="OrthoDB" id="9800174at2"/>
<dbReference type="GO" id="GO:0005978">
    <property type="term" value="P:glycogen biosynthetic process"/>
    <property type="evidence" value="ECO:0007669"/>
    <property type="project" value="UniProtKB-UniRule"/>
</dbReference>
<keyword evidence="9 10" id="KW-0119">Carbohydrate metabolism</keyword>
<dbReference type="NCBIfam" id="NF008967">
    <property type="entry name" value="PRK12313.1"/>
    <property type="match status" value="1"/>
</dbReference>
<dbReference type="CDD" id="cd02855">
    <property type="entry name" value="E_set_GBE_prok_N"/>
    <property type="match status" value="1"/>
</dbReference>
<dbReference type="SMART" id="SM00642">
    <property type="entry name" value="Aamy"/>
    <property type="match status" value="1"/>
</dbReference>
<evidence type="ECO:0000256" key="9">
    <source>
        <dbReference type="ARBA" id="ARBA00023277"/>
    </source>
</evidence>
<evidence type="ECO:0000256" key="6">
    <source>
        <dbReference type="ARBA" id="ARBA00022676"/>
    </source>
</evidence>
<dbReference type="PANTHER" id="PTHR43651:SF3">
    <property type="entry name" value="1,4-ALPHA-GLUCAN-BRANCHING ENZYME"/>
    <property type="match status" value="1"/>
</dbReference>
<gene>
    <name evidence="10 14" type="primary">glgB</name>
    <name evidence="14" type="ORF">EIB73_00395</name>
</gene>
<dbReference type="InterPro" id="IPR017853">
    <property type="entry name" value="GH"/>
</dbReference>
<sequence length="665" mass="77154">MDNVLPYSLFTEHDIYLFREGSHYKLYEKFGAHSVTVNGVEGVYFSVWAPHAKQVSVIGDFNQWHSETHVLFPRWDESGIWEGFISGLKWGDVYKYGIRTNKDVLLEKGDPFALSWEQNLQAGSLVSTTWFEWNDGDWMSGRAKKNSLQAPMAVYEMHLASWMRGTDDPTKFFSYREIAERLVPYIKEMGFTHVEFMPVMEYPYDPSWGYQITGFFAATSRFGSPQDLMFLINELHRNDIGVLLDWVPSHFPGDANGLHFFDGTFLYEHEDPRKGFHPDWKSYIFNYGRPEVKSFLISNAMFWLDRYHADGLRVDAVTSMLHLDYSRNEGEWEPNIYGGNVNLEAKKFLQDFNVAVYKEFPDIITIAEESSDFPLLTKPVYDGGIGFGMKWMMGWMHDTLKYFKTDPQARKLEHNKLTFGSMYVFNENYMMPLSHDEVVHGKASLIYKMPGDEWQKFANLRALYAYMYTHPGAKLLFMGNEFAQTHEWDFTKSLDWHLLEYPVHAGMKKFVKDLNHLYRKETGLYENNFSPDGFEWVEANDDNNSVFIYLRKGKQADDVLMVVLNLTPRVFDYKIGVNEGTNWDVILNSDEEKYAGSGVEAEIVDEEDDEWMYRPNAIVLKLPPLAAVVLKQKRAPNKVIRKTVAKEKSARPKTASKSADKTKPV</sequence>
<dbReference type="PIRSF" id="PIRSF000463">
    <property type="entry name" value="GlgB"/>
    <property type="match status" value="1"/>
</dbReference>
<feature type="domain" description="Glycosyl hydrolase family 13 catalytic" evidence="13">
    <location>
        <begin position="156"/>
        <end position="518"/>
    </location>
</feature>
<dbReference type="InterPro" id="IPR014756">
    <property type="entry name" value="Ig_E-set"/>
</dbReference>
<reference evidence="15" key="1">
    <citation type="submission" date="2018-11" db="EMBL/GenBank/DDBJ databases">
        <title>Proposal to divide the Flavobacteriaceae and reorganize its genera based on Amino Acid Identity values calculated from whole genome sequences.</title>
        <authorList>
            <person name="Nicholson A.C."/>
            <person name="Gulvik C.A."/>
            <person name="Whitney A.M."/>
            <person name="Humrighouse B.W."/>
            <person name="Bell M."/>
            <person name="Holmes B."/>
            <person name="Steigerwalt A.G."/>
            <person name="Villarma A."/>
            <person name="Sheth M."/>
            <person name="Batra D."/>
            <person name="Pryor J."/>
            <person name="Bernardet J.-F."/>
            <person name="Hugo C."/>
            <person name="Kampfer P."/>
            <person name="Newman J.D."/>
            <person name="McQuiston J.R."/>
        </authorList>
    </citation>
    <scope>NUCLEOTIDE SEQUENCE [LARGE SCALE GENOMIC DNA]</scope>
    <source>
        <strain evidence="15">G0081</strain>
    </source>
</reference>